<name>A1AT03_PELPD</name>
<dbReference type="OrthoDB" id="9782091at2"/>
<proteinExistence type="predicted"/>
<sequence>MLNLGVIGYGYWGPKIVRNFSCAQGASVVSVCDLDQNALSQVKKSFENVHVTQDMNEIITSPKIDAVAIVTPVSTHFNIAKMALQNGKHVFMEKPFTASTAEAMELIELAEKKKLVIMVDHTFLFCGAVKKIKQLIDEDILGELYYFDSIRINLGLFQKDVNVVWDLAPLDFSIMHHLIGQEPVAVAATGMSHFDNCIENVAYITVYFPGNLIGHININWLSPVKIRTTLIGGHKKMLVWNDLVADEKIRVYDRGVVNGNGLSKEKMNNFLMHYRMGDMWAPRFEQVEALKNEAEYFVECIDGNKTPINDGIAGMRVVKMLEASVRSLKNGGVVTYL</sequence>
<dbReference type="Gene3D" id="3.40.50.720">
    <property type="entry name" value="NAD(P)-binding Rossmann-like Domain"/>
    <property type="match status" value="1"/>
</dbReference>
<organism evidence="3 4">
    <name type="scientific">Pelobacter propionicus (strain DSM 2379 / NBRC 103807 / OttBd1)</name>
    <dbReference type="NCBI Taxonomy" id="338966"/>
    <lineage>
        <taxon>Bacteria</taxon>
        <taxon>Pseudomonadati</taxon>
        <taxon>Thermodesulfobacteriota</taxon>
        <taxon>Desulfuromonadia</taxon>
        <taxon>Desulfuromonadales</taxon>
        <taxon>Desulfuromonadaceae</taxon>
        <taxon>Pelobacter</taxon>
    </lineage>
</organism>
<dbReference type="STRING" id="338966.Ppro_2876"/>
<dbReference type="Proteomes" id="UP000006732">
    <property type="component" value="Chromosome"/>
</dbReference>
<dbReference type="InterPro" id="IPR051450">
    <property type="entry name" value="Gfo/Idh/MocA_Oxidoreductases"/>
</dbReference>
<evidence type="ECO:0000313" key="4">
    <source>
        <dbReference type="Proteomes" id="UP000006732"/>
    </source>
</evidence>
<evidence type="ECO:0000259" key="1">
    <source>
        <dbReference type="Pfam" id="PF01408"/>
    </source>
</evidence>
<dbReference type="AlphaFoldDB" id="A1AT03"/>
<dbReference type="KEGG" id="ppd:Ppro_2876"/>
<feature type="domain" description="GFO/IDH/MocA-like oxidoreductase" evidence="2">
    <location>
        <begin position="130"/>
        <end position="232"/>
    </location>
</feature>
<dbReference type="InterPro" id="IPR055170">
    <property type="entry name" value="GFO_IDH_MocA-like_dom"/>
</dbReference>
<dbReference type="Pfam" id="PF01408">
    <property type="entry name" value="GFO_IDH_MocA"/>
    <property type="match status" value="1"/>
</dbReference>
<dbReference type="PANTHER" id="PTHR43377">
    <property type="entry name" value="BILIVERDIN REDUCTASE A"/>
    <property type="match status" value="1"/>
</dbReference>
<dbReference type="SUPFAM" id="SSF51735">
    <property type="entry name" value="NAD(P)-binding Rossmann-fold domains"/>
    <property type="match status" value="1"/>
</dbReference>
<dbReference type="RefSeq" id="WP_011736709.1">
    <property type="nucleotide sequence ID" value="NC_008609.1"/>
</dbReference>
<dbReference type="GO" id="GO:0000166">
    <property type="term" value="F:nucleotide binding"/>
    <property type="evidence" value="ECO:0007669"/>
    <property type="project" value="InterPro"/>
</dbReference>
<keyword evidence="4" id="KW-1185">Reference proteome</keyword>
<dbReference type="InterPro" id="IPR000683">
    <property type="entry name" value="Gfo/Idh/MocA-like_OxRdtase_N"/>
</dbReference>
<dbReference type="HOGENOM" id="CLU_023194_10_2_7"/>
<protein>
    <submittedName>
        <fullName evidence="3">Oxidoreductase domain protein</fullName>
    </submittedName>
</protein>
<dbReference type="PANTHER" id="PTHR43377:SF6">
    <property type="entry name" value="GFO_IDH_MOCA-LIKE OXIDOREDUCTASE N-TERMINAL DOMAIN-CONTAINING PROTEIN"/>
    <property type="match status" value="1"/>
</dbReference>
<dbReference type="Gene3D" id="3.30.360.10">
    <property type="entry name" value="Dihydrodipicolinate Reductase, domain 2"/>
    <property type="match status" value="1"/>
</dbReference>
<reference evidence="3 4" key="1">
    <citation type="submission" date="2006-10" db="EMBL/GenBank/DDBJ databases">
        <title>Complete sequence of chromosome of Pelobacter propionicus DSM 2379.</title>
        <authorList>
            <consortium name="US DOE Joint Genome Institute"/>
            <person name="Copeland A."/>
            <person name="Lucas S."/>
            <person name="Lapidus A."/>
            <person name="Barry K."/>
            <person name="Detter J.C."/>
            <person name="Glavina del Rio T."/>
            <person name="Hammon N."/>
            <person name="Israni S."/>
            <person name="Dalin E."/>
            <person name="Tice H."/>
            <person name="Pitluck S."/>
            <person name="Saunders E."/>
            <person name="Brettin T."/>
            <person name="Bruce D."/>
            <person name="Han C."/>
            <person name="Tapia R."/>
            <person name="Schmutz J."/>
            <person name="Larimer F."/>
            <person name="Land M."/>
            <person name="Hauser L."/>
            <person name="Kyrpides N."/>
            <person name="Kim E."/>
            <person name="Lovley D."/>
            <person name="Richardson P."/>
        </authorList>
    </citation>
    <scope>NUCLEOTIDE SEQUENCE [LARGE SCALE GENOMIC DNA]</scope>
    <source>
        <strain evidence="4">DSM 2379 / NBRC 103807 / OttBd1</strain>
    </source>
</reference>
<dbReference type="EMBL" id="CP000482">
    <property type="protein sequence ID" value="ABL00474.1"/>
    <property type="molecule type" value="Genomic_DNA"/>
</dbReference>
<gene>
    <name evidence="3" type="ordered locus">Ppro_2876</name>
</gene>
<dbReference type="Pfam" id="PF22725">
    <property type="entry name" value="GFO_IDH_MocA_C3"/>
    <property type="match status" value="1"/>
</dbReference>
<accession>A1AT03</accession>
<dbReference type="SUPFAM" id="SSF55347">
    <property type="entry name" value="Glyceraldehyde-3-phosphate dehydrogenase-like, C-terminal domain"/>
    <property type="match status" value="1"/>
</dbReference>
<feature type="domain" description="Gfo/Idh/MocA-like oxidoreductase N-terminal" evidence="1">
    <location>
        <begin position="3"/>
        <end position="121"/>
    </location>
</feature>
<evidence type="ECO:0000313" key="3">
    <source>
        <dbReference type="EMBL" id="ABL00474.1"/>
    </source>
</evidence>
<dbReference type="InterPro" id="IPR036291">
    <property type="entry name" value="NAD(P)-bd_dom_sf"/>
</dbReference>
<evidence type="ECO:0000259" key="2">
    <source>
        <dbReference type="Pfam" id="PF22725"/>
    </source>
</evidence>
<dbReference type="eggNOG" id="COG0673">
    <property type="taxonomic scope" value="Bacteria"/>
</dbReference>